<evidence type="ECO:0000313" key="2">
    <source>
        <dbReference type="EMBL" id="APM38196.1"/>
    </source>
</evidence>
<proteinExistence type="predicted"/>
<organism evidence="2 3">
    <name type="scientific">Clostridium kluyveri</name>
    <dbReference type="NCBI Taxonomy" id="1534"/>
    <lineage>
        <taxon>Bacteria</taxon>
        <taxon>Bacillati</taxon>
        <taxon>Bacillota</taxon>
        <taxon>Clostridia</taxon>
        <taxon>Eubacteriales</taxon>
        <taxon>Clostridiaceae</taxon>
        <taxon>Clostridium</taxon>
    </lineage>
</organism>
<dbReference type="EMBL" id="CP018335">
    <property type="protein sequence ID" value="APM38196.1"/>
    <property type="molecule type" value="Genomic_DNA"/>
</dbReference>
<name>A0A1L5F599_CLOKL</name>
<gene>
    <name evidence="2" type="ORF">BS101_05295</name>
</gene>
<evidence type="ECO:0000313" key="3">
    <source>
        <dbReference type="Proteomes" id="UP000184604"/>
    </source>
</evidence>
<dbReference type="Pfam" id="PF02579">
    <property type="entry name" value="Nitro_FeMo-Co"/>
    <property type="match status" value="1"/>
</dbReference>
<dbReference type="InterPro" id="IPR051840">
    <property type="entry name" value="NifX/NifY_domain"/>
</dbReference>
<accession>A0A1L5F599</accession>
<dbReference type="Proteomes" id="UP000184604">
    <property type="component" value="Chromosome"/>
</dbReference>
<dbReference type="OrthoDB" id="280278at2"/>
<dbReference type="PANTHER" id="PTHR33937:SF2">
    <property type="entry name" value="DINITROGENASE IRON-MOLYBDENUM COFACTOR BIOSYNTHESIS DOMAIN-CONTAINING PROTEIN"/>
    <property type="match status" value="1"/>
</dbReference>
<evidence type="ECO:0000259" key="1">
    <source>
        <dbReference type="Pfam" id="PF02579"/>
    </source>
</evidence>
<feature type="domain" description="Dinitrogenase iron-molybdenum cofactor biosynthesis" evidence="1">
    <location>
        <begin position="11"/>
        <end position="103"/>
    </location>
</feature>
<protein>
    <recommendedName>
        <fullName evidence="1">Dinitrogenase iron-molybdenum cofactor biosynthesis domain-containing protein</fullName>
    </recommendedName>
</protein>
<dbReference type="AlphaFoldDB" id="A0A1L5F599"/>
<dbReference type="CDD" id="cd00562">
    <property type="entry name" value="NifX_NifB"/>
    <property type="match status" value="1"/>
</dbReference>
<dbReference type="PANTHER" id="PTHR33937">
    <property type="entry name" value="IRON-MOLYBDENUM PROTEIN-RELATED-RELATED"/>
    <property type="match status" value="1"/>
</dbReference>
<dbReference type="InterPro" id="IPR003731">
    <property type="entry name" value="Di-Nase_FeMo-co_biosynth"/>
</dbReference>
<sequence length="143" mass="15768">MAKVAVASSDGVFINEHFARADKFFIYEIHQGGEYEFIEIRAVHFNNSKSGEDKLNKIIKLMGDVKLVLASSVGSGAVYVLHDRNIVAVSLSGSIERALKSYAKRGKILEYLVAKDTFGGSVDKSNCPIRAAKILSNIRRFDD</sequence>
<dbReference type="SUPFAM" id="SSF53146">
    <property type="entry name" value="Nitrogenase accessory factor-like"/>
    <property type="match status" value="1"/>
</dbReference>
<dbReference type="InterPro" id="IPR036105">
    <property type="entry name" value="DiNase_FeMo-co_biosyn_sf"/>
</dbReference>
<reference evidence="2 3" key="1">
    <citation type="submission" date="2016-12" db="EMBL/GenBank/DDBJ databases">
        <title>Complete genome sequence of Clostridium kluyveri JZZ isolated from the pit mud of a Chinese flavor liquor-making factory.</title>
        <authorList>
            <person name="Wang Y."/>
        </authorList>
    </citation>
    <scope>NUCLEOTIDE SEQUENCE [LARGE SCALE GENOMIC DNA]</scope>
    <source>
        <strain evidence="2 3">JZZ</strain>
    </source>
</reference>
<dbReference type="RefSeq" id="WP_073537879.1">
    <property type="nucleotide sequence ID" value="NZ_CP018335.1"/>
</dbReference>
<dbReference type="Gene3D" id="3.30.420.130">
    <property type="entry name" value="Dinitrogenase iron-molybdenum cofactor biosynthesis domain"/>
    <property type="match status" value="1"/>
</dbReference>